<dbReference type="InterPro" id="IPR004274">
    <property type="entry name" value="FCP1_dom"/>
</dbReference>
<evidence type="ECO:0000256" key="1">
    <source>
        <dbReference type="SAM" id="MobiDB-lite"/>
    </source>
</evidence>
<name>A0A8S1KUQ9_9CILI</name>
<organism evidence="3 4">
    <name type="scientific">Paramecium sonneborni</name>
    <dbReference type="NCBI Taxonomy" id="65129"/>
    <lineage>
        <taxon>Eukaryota</taxon>
        <taxon>Sar</taxon>
        <taxon>Alveolata</taxon>
        <taxon>Ciliophora</taxon>
        <taxon>Intramacronucleata</taxon>
        <taxon>Oligohymenophorea</taxon>
        <taxon>Peniculida</taxon>
        <taxon>Parameciidae</taxon>
        <taxon>Paramecium</taxon>
    </lineage>
</organism>
<dbReference type="EMBL" id="CAJJDN010000008">
    <property type="protein sequence ID" value="CAD8054704.1"/>
    <property type="molecule type" value="Genomic_DNA"/>
</dbReference>
<keyword evidence="4" id="KW-1185">Reference proteome</keyword>
<dbReference type="Proteomes" id="UP000692954">
    <property type="component" value="Unassembled WGS sequence"/>
</dbReference>
<dbReference type="SMART" id="SM00577">
    <property type="entry name" value="CPDc"/>
    <property type="match status" value="1"/>
</dbReference>
<feature type="compositionally biased region" description="Low complexity" evidence="1">
    <location>
        <begin position="9"/>
        <end position="21"/>
    </location>
</feature>
<feature type="compositionally biased region" description="Low complexity" evidence="1">
    <location>
        <begin position="47"/>
        <end position="61"/>
    </location>
</feature>
<feature type="compositionally biased region" description="Polar residues" evidence="1">
    <location>
        <begin position="153"/>
        <end position="169"/>
    </location>
</feature>
<dbReference type="OrthoDB" id="298657at2759"/>
<feature type="compositionally biased region" description="Basic and acidic residues" evidence="1">
    <location>
        <begin position="62"/>
        <end position="82"/>
    </location>
</feature>
<accession>A0A8S1KUQ9</accession>
<sequence>MSKTSNPPSKSFKLFSNNNNKSKLDTTTSTINNVSMVKKEAKQYGNQFSQQQSARQRTQSIQKKESISKEKLQPQKHLDPHKKLVTNPNSSAERAVNKQRTLSNSISNRTSTLSPQQRIKPITAKNSTQLQQQQQQLNNSNQQPTPRSVKKQIFNSQNVKDIKNNNSSIIGKMKPNYEKGKILPFKKESPAIKLHKQDMNTISTQSIQTRSSKQSLSVHKSLTINKMDDLFQRSKTPQNKNKPNDPYYCLVRPLFKDAKYYQTSLIHFHYEQVKNKYSPYKIHFELEYQTNQLKEYFNELFCEHFQQSFTCLQYCKRLSQTLKQNNKIQYLPPIANHTRTLVFDLDETLLHCNENVNDSTDHTIMIKMPNEGMVETKINIRPYCQQMLKILSNHFELILFTAGYQYYADKAVDLIDPDRKLFQYRFYRESCLEIEDGLFIKDLKVIGNRQIENMLLIDNAPYSYCYQIDNGIPIIPFYDNKYDKELVFLTDYLLNLQKCNQWTYANKVHFRTYLYQQCLSGEECLREMFKAHDTLTY</sequence>
<dbReference type="Pfam" id="PF03031">
    <property type="entry name" value="NIF"/>
    <property type="match status" value="1"/>
</dbReference>
<feature type="region of interest" description="Disordered" evidence="1">
    <location>
        <begin position="41"/>
        <end position="173"/>
    </location>
</feature>
<evidence type="ECO:0000313" key="3">
    <source>
        <dbReference type="EMBL" id="CAD8054704.1"/>
    </source>
</evidence>
<dbReference type="InterPro" id="IPR050365">
    <property type="entry name" value="TIM50"/>
</dbReference>
<reference evidence="3" key="1">
    <citation type="submission" date="2021-01" db="EMBL/GenBank/DDBJ databases">
        <authorList>
            <consortium name="Genoscope - CEA"/>
            <person name="William W."/>
        </authorList>
    </citation>
    <scope>NUCLEOTIDE SEQUENCE</scope>
</reference>
<dbReference type="CDD" id="cd07521">
    <property type="entry name" value="HAD_FCP1-like"/>
    <property type="match status" value="1"/>
</dbReference>
<dbReference type="GO" id="GO:0016791">
    <property type="term" value="F:phosphatase activity"/>
    <property type="evidence" value="ECO:0007669"/>
    <property type="project" value="InterPro"/>
</dbReference>
<dbReference type="AlphaFoldDB" id="A0A8S1KUQ9"/>
<feature type="region of interest" description="Disordered" evidence="1">
    <location>
        <begin position="1"/>
        <end position="28"/>
    </location>
</feature>
<feature type="compositionally biased region" description="Low complexity" evidence="1">
    <location>
        <begin position="126"/>
        <end position="146"/>
    </location>
</feature>
<feature type="domain" description="FCP1 homology" evidence="2">
    <location>
        <begin position="334"/>
        <end position="496"/>
    </location>
</feature>
<dbReference type="PANTHER" id="PTHR12210">
    <property type="entry name" value="DULLARD PROTEIN PHOSPHATASE"/>
    <property type="match status" value="1"/>
</dbReference>
<evidence type="ECO:0000259" key="2">
    <source>
        <dbReference type="PROSITE" id="PS50969"/>
    </source>
</evidence>
<gene>
    <name evidence="3" type="ORF">PSON_ATCC_30995.1.T0080429</name>
</gene>
<dbReference type="NCBIfam" id="TIGR02251">
    <property type="entry name" value="HIF-SF_euk"/>
    <property type="match status" value="1"/>
</dbReference>
<comment type="caution">
    <text evidence="3">The sequence shown here is derived from an EMBL/GenBank/DDBJ whole genome shotgun (WGS) entry which is preliminary data.</text>
</comment>
<proteinExistence type="predicted"/>
<evidence type="ECO:0000313" key="4">
    <source>
        <dbReference type="Proteomes" id="UP000692954"/>
    </source>
</evidence>
<dbReference type="InterPro" id="IPR011948">
    <property type="entry name" value="Dullard_phosphatase"/>
</dbReference>
<feature type="compositionally biased region" description="Polar residues" evidence="1">
    <location>
        <begin position="86"/>
        <end position="117"/>
    </location>
</feature>
<dbReference type="PROSITE" id="PS50969">
    <property type="entry name" value="FCP1"/>
    <property type="match status" value="1"/>
</dbReference>
<protein>
    <recommendedName>
        <fullName evidence="2">FCP1 homology domain-containing protein</fullName>
    </recommendedName>
</protein>